<sequence>MLAPDLRQVSNYTGKETPDKYIQKITNIFESAGAIITAANNANANIFIDVQKLPVNNLYKSDNPAINLPTTFMV</sequence>
<comment type="caution">
    <text evidence="1">The sequence shown here is derived from an EMBL/GenBank/DDBJ whole genome shotgun (WGS) entry which is preliminary data.</text>
</comment>
<dbReference type="AlphaFoldDB" id="A0A9N9FW28"/>
<evidence type="ECO:0000313" key="1">
    <source>
        <dbReference type="EMBL" id="CAG8564186.1"/>
    </source>
</evidence>
<evidence type="ECO:0000313" key="2">
    <source>
        <dbReference type="Proteomes" id="UP000789570"/>
    </source>
</evidence>
<protein>
    <submittedName>
        <fullName evidence="1">1738_t:CDS:1</fullName>
    </submittedName>
</protein>
<dbReference type="Proteomes" id="UP000789570">
    <property type="component" value="Unassembled WGS sequence"/>
</dbReference>
<name>A0A9N9FW28_9GLOM</name>
<proteinExistence type="predicted"/>
<gene>
    <name evidence="1" type="ORF">FCALED_LOCUS6761</name>
</gene>
<reference evidence="1" key="1">
    <citation type="submission" date="2021-06" db="EMBL/GenBank/DDBJ databases">
        <authorList>
            <person name="Kallberg Y."/>
            <person name="Tangrot J."/>
            <person name="Rosling A."/>
        </authorList>
    </citation>
    <scope>NUCLEOTIDE SEQUENCE</scope>
    <source>
        <strain evidence="1">UK204</strain>
    </source>
</reference>
<organism evidence="1 2">
    <name type="scientific">Funneliformis caledonium</name>
    <dbReference type="NCBI Taxonomy" id="1117310"/>
    <lineage>
        <taxon>Eukaryota</taxon>
        <taxon>Fungi</taxon>
        <taxon>Fungi incertae sedis</taxon>
        <taxon>Mucoromycota</taxon>
        <taxon>Glomeromycotina</taxon>
        <taxon>Glomeromycetes</taxon>
        <taxon>Glomerales</taxon>
        <taxon>Glomeraceae</taxon>
        <taxon>Funneliformis</taxon>
    </lineage>
</organism>
<accession>A0A9N9FW28</accession>
<dbReference type="EMBL" id="CAJVPQ010001667">
    <property type="protein sequence ID" value="CAG8564186.1"/>
    <property type="molecule type" value="Genomic_DNA"/>
</dbReference>
<keyword evidence="2" id="KW-1185">Reference proteome</keyword>